<evidence type="ECO:0000256" key="2">
    <source>
        <dbReference type="SAM" id="SignalP"/>
    </source>
</evidence>
<dbReference type="EMBL" id="CP000934">
    <property type="protein sequence ID" value="ACE83299.1"/>
    <property type="molecule type" value="Genomic_DNA"/>
</dbReference>
<dbReference type="InterPro" id="IPR010466">
    <property type="entry name" value="DUF1058"/>
</dbReference>
<feature type="domain" description="SH3b" evidence="3">
    <location>
        <begin position="38"/>
        <end position="103"/>
    </location>
</feature>
<dbReference type="InterPro" id="IPR027385">
    <property type="entry name" value="Beta-barrel_OMP"/>
</dbReference>
<evidence type="ECO:0000256" key="1">
    <source>
        <dbReference type="ARBA" id="ARBA00022729"/>
    </source>
</evidence>
<accession>B3PEG9</accession>
<keyword evidence="1 2" id="KW-0732">Signal</keyword>
<feature type="signal peptide" evidence="2">
    <location>
        <begin position="1"/>
        <end position="30"/>
    </location>
</feature>
<dbReference type="InterPro" id="IPR003646">
    <property type="entry name" value="SH3-like_bac-type"/>
</dbReference>
<dbReference type="Pfam" id="PF13505">
    <property type="entry name" value="OMP_b-brl"/>
    <property type="match status" value="1"/>
</dbReference>
<dbReference type="RefSeq" id="WP_012488847.1">
    <property type="nucleotide sequence ID" value="NC_010995.1"/>
</dbReference>
<evidence type="ECO:0000313" key="4">
    <source>
        <dbReference type="EMBL" id="ACE83299.1"/>
    </source>
</evidence>
<gene>
    <name evidence="4" type="ordered locus">CJA_3270</name>
</gene>
<dbReference type="Gene3D" id="2.30.30.40">
    <property type="entry name" value="SH3 Domains"/>
    <property type="match status" value="1"/>
</dbReference>
<evidence type="ECO:0000259" key="3">
    <source>
        <dbReference type="PROSITE" id="PS51781"/>
    </source>
</evidence>
<proteinExistence type="predicted"/>
<dbReference type="Gene3D" id="2.40.160.20">
    <property type="match status" value="1"/>
</dbReference>
<dbReference type="KEGG" id="cja:CJA_3270"/>
<dbReference type="OrthoDB" id="9148835at2"/>
<evidence type="ECO:0000313" key="5">
    <source>
        <dbReference type="Proteomes" id="UP000001036"/>
    </source>
</evidence>
<name>B3PEG9_CELJU</name>
<sequence>MTAVYPAVVWRPYLLWLALLATLAAGPAQAQWNWFSDKAPLQVTVNDAFLNVYAGPGSGYPIFHVVERDEVITLLKSRTDWIKIETRRGLQGWIKRSDMLLTLSPDGSVPDFPDPGQVDYLEDRFELGVAYGDFAGADGLAFNLGYRFTRNLSAELRFDSNTGQFSDSKIMAAAVLFQPFPQWRVSPYFSVGAGTIKTYPSATLVEAEDRDDNLLQASLGSYIHLNGRLFLRLEYANHYVLTSRNTNEEVNEWKLGFNVFF</sequence>
<keyword evidence="5" id="KW-1185">Reference proteome</keyword>
<dbReference type="eggNOG" id="COG3637">
    <property type="taxonomic scope" value="Bacteria"/>
</dbReference>
<dbReference type="Pfam" id="PF06347">
    <property type="entry name" value="SH3_4"/>
    <property type="match status" value="1"/>
</dbReference>
<reference evidence="4 5" key="1">
    <citation type="journal article" date="2008" name="J. Bacteriol.">
        <title>Insights into plant cell wall degradation from the genome sequence of the soil bacterium Cellvibrio japonicus.</title>
        <authorList>
            <person name="Deboy R.T."/>
            <person name="Mongodin E.F."/>
            <person name="Fouts D.E."/>
            <person name="Tailford L.E."/>
            <person name="Khouri H."/>
            <person name="Emerson J.B."/>
            <person name="Mohamoud Y."/>
            <person name="Watkins K."/>
            <person name="Henrissat B."/>
            <person name="Gilbert H.J."/>
            <person name="Nelson K.E."/>
        </authorList>
    </citation>
    <scope>NUCLEOTIDE SEQUENCE [LARGE SCALE GENOMIC DNA]</scope>
    <source>
        <strain evidence="4 5">Ueda107</strain>
    </source>
</reference>
<dbReference type="SUPFAM" id="SSF56925">
    <property type="entry name" value="OMPA-like"/>
    <property type="match status" value="1"/>
</dbReference>
<protein>
    <recommendedName>
        <fullName evidence="3">SH3b domain-containing protein</fullName>
    </recommendedName>
</protein>
<dbReference type="HOGENOM" id="CLU_078750_0_0_6"/>
<organism evidence="4 5">
    <name type="scientific">Cellvibrio japonicus (strain Ueda107)</name>
    <name type="common">Pseudomonas fluorescens subsp. cellulosa</name>
    <dbReference type="NCBI Taxonomy" id="498211"/>
    <lineage>
        <taxon>Bacteria</taxon>
        <taxon>Pseudomonadati</taxon>
        <taxon>Pseudomonadota</taxon>
        <taxon>Gammaproteobacteria</taxon>
        <taxon>Cellvibrionales</taxon>
        <taxon>Cellvibrionaceae</taxon>
        <taxon>Cellvibrio</taxon>
    </lineage>
</organism>
<dbReference type="InterPro" id="IPR011250">
    <property type="entry name" value="OMP/PagP_B-barrel"/>
</dbReference>
<dbReference type="AlphaFoldDB" id="B3PEG9"/>
<dbReference type="Proteomes" id="UP000001036">
    <property type="component" value="Chromosome"/>
</dbReference>
<feature type="chain" id="PRO_5002793795" description="SH3b domain-containing protein" evidence="2">
    <location>
        <begin position="31"/>
        <end position="261"/>
    </location>
</feature>
<dbReference type="PROSITE" id="PS51781">
    <property type="entry name" value="SH3B"/>
    <property type="match status" value="1"/>
</dbReference>